<dbReference type="OMA" id="AKRHTHF"/>
<comment type="subcellular location">
    <subcellularLocation>
        <location evidence="2">Membrane</location>
        <topology evidence="2">Multi-pass membrane protein</topology>
    </subcellularLocation>
</comment>
<comment type="cofactor">
    <cofactor evidence="1">
        <name>Mg(2+)</name>
        <dbReference type="ChEBI" id="CHEBI:18420"/>
    </cofactor>
</comment>
<evidence type="ECO:0000256" key="5">
    <source>
        <dbReference type="ARBA" id="ARBA00022679"/>
    </source>
</evidence>
<dbReference type="RefSeq" id="XP_001797473.1">
    <property type="nucleotide sequence ID" value="XM_001797421.1"/>
</dbReference>
<reference evidence="11" key="1">
    <citation type="journal article" date="2007" name="Plant Cell">
        <title>Dothideomycete-plant interactions illuminated by genome sequencing and EST analysis of the wheat pathogen Stagonospora nodorum.</title>
        <authorList>
            <person name="Hane J.K."/>
            <person name="Lowe R.G."/>
            <person name="Solomon P.S."/>
            <person name="Tan K.C."/>
            <person name="Schoch C.L."/>
            <person name="Spatafora J.W."/>
            <person name="Crous P.W."/>
            <person name="Kodira C."/>
            <person name="Birren B.W."/>
            <person name="Galagan J.E."/>
            <person name="Torriani S.F."/>
            <person name="McDonald B.A."/>
            <person name="Oliver R.P."/>
        </authorList>
    </citation>
    <scope>NUCLEOTIDE SEQUENCE [LARGE SCALE GENOMIC DNA]</scope>
    <source>
        <strain evidence="11">SN15 / ATCC MYA-4574 / FGSC 10173</strain>
    </source>
</reference>
<name>Q0UM94_PHANO</name>
<dbReference type="FunFam" id="1.10.357.140:FF:000008">
    <property type="entry name" value="4-hydroxybenzoate octaprenyltransferase"/>
    <property type="match status" value="1"/>
</dbReference>
<dbReference type="FunFam" id="1.20.120.1780:FF:000001">
    <property type="entry name" value="4-hydroxybenzoate octaprenyltransferase"/>
    <property type="match status" value="1"/>
</dbReference>
<gene>
    <name evidence="10" type="ORF">SNOG_07120</name>
</gene>
<keyword evidence="5" id="KW-0808">Transferase</keyword>
<dbReference type="Gene3D" id="1.20.120.1780">
    <property type="entry name" value="UbiA prenyltransferase"/>
    <property type="match status" value="1"/>
</dbReference>
<evidence type="ECO:0000313" key="11">
    <source>
        <dbReference type="Proteomes" id="UP000001055"/>
    </source>
</evidence>
<evidence type="ECO:0000256" key="6">
    <source>
        <dbReference type="ARBA" id="ARBA00022692"/>
    </source>
</evidence>
<evidence type="ECO:0000256" key="1">
    <source>
        <dbReference type="ARBA" id="ARBA00001946"/>
    </source>
</evidence>
<dbReference type="HOGENOM" id="CLU_034879_2_0_1"/>
<dbReference type="PANTHER" id="PTHR11048:SF28">
    <property type="entry name" value="4-HYDROXYBENZOATE POLYPRENYLTRANSFERASE, MITOCHONDRIAL"/>
    <property type="match status" value="1"/>
</dbReference>
<evidence type="ECO:0000256" key="9">
    <source>
        <dbReference type="SAM" id="Phobius"/>
    </source>
</evidence>
<dbReference type="InParanoid" id="Q0UM94"/>
<evidence type="ECO:0000256" key="8">
    <source>
        <dbReference type="ARBA" id="ARBA00023136"/>
    </source>
</evidence>
<proteinExistence type="inferred from homology"/>
<protein>
    <submittedName>
        <fullName evidence="10">Uncharacterized protein</fullName>
    </submittedName>
</protein>
<organism evidence="10 11">
    <name type="scientific">Phaeosphaeria nodorum (strain SN15 / ATCC MYA-4574 / FGSC 10173)</name>
    <name type="common">Glume blotch fungus</name>
    <name type="synonym">Parastagonospora nodorum</name>
    <dbReference type="NCBI Taxonomy" id="321614"/>
    <lineage>
        <taxon>Eukaryota</taxon>
        <taxon>Fungi</taxon>
        <taxon>Dikarya</taxon>
        <taxon>Ascomycota</taxon>
        <taxon>Pezizomycotina</taxon>
        <taxon>Dothideomycetes</taxon>
        <taxon>Pleosporomycetidae</taxon>
        <taxon>Pleosporales</taxon>
        <taxon>Pleosporineae</taxon>
        <taxon>Phaeosphaeriaceae</taxon>
        <taxon>Parastagonospora</taxon>
    </lineage>
</organism>
<dbReference type="EMBL" id="CH445334">
    <property type="protein sequence ID" value="EAT85771.1"/>
    <property type="molecule type" value="Genomic_DNA"/>
</dbReference>
<dbReference type="KEGG" id="pno:SNOG_07120"/>
<dbReference type="GO" id="GO:0008412">
    <property type="term" value="F:4-hydroxybenzoate polyprenyltransferase activity"/>
    <property type="evidence" value="ECO:0000318"/>
    <property type="project" value="GO_Central"/>
</dbReference>
<feature type="transmembrane region" description="Helical" evidence="9">
    <location>
        <begin position="147"/>
        <end position="174"/>
    </location>
</feature>
<keyword evidence="6 9" id="KW-0812">Transmembrane</keyword>
<feature type="transmembrane region" description="Helical" evidence="9">
    <location>
        <begin position="296"/>
        <end position="316"/>
    </location>
</feature>
<dbReference type="Gene3D" id="1.10.357.140">
    <property type="entry name" value="UbiA prenyltransferase"/>
    <property type="match status" value="1"/>
</dbReference>
<dbReference type="GO" id="GO:0006744">
    <property type="term" value="P:ubiquinone biosynthetic process"/>
    <property type="evidence" value="ECO:0000318"/>
    <property type="project" value="GO_Central"/>
</dbReference>
<dbReference type="GeneID" id="5974363"/>
<evidence type="ECO:0000313" key="10">
    <source>
        <dbReference type="EMBL" id="EAT85771.1"/>
    </source>
</evidence>
<dbReference type="InterPro" id="IPR044878">
    <property type="entry name" value="UbiA_sf"/>
</dbReference>
<dbReference type="AlphaFoldDB" id="Q0UM94"/>
<dbReference type="GO" id="GO:0005743">
    <property type="term" value="C:mitochondrial inner membrane"/>
    <property type="evidence" value="ECO:0000318"/>
    <property type="project" value="GO_Central"/>
</dbReference>
<dbReference type="Pfam" id="PF01040">
    <property type="entry name" value="UbiA"/>
    <property type="match status" value="1"/>
</dbReference>
<dbReference type="STRING" id="321614.Q0UM94"/>
<dbReference type="InterPro" id="IPR000537">
    <property type="entry name" value="UbiA_prenyltransferase"/>
</dbReference>
<sequence>MADSRASTMTMNAIKVPDHTTIHTPPKSTPIPPASETSYYPPTSGLLSHVPPSWIPYGELMRITKTTGIWVIYLPHLFGTLYVAASGTTHTSATSILHTNLTLFIYAFVLRSAGCAWNDIQDVEFDRQVRRCRNRPMARGALTMRQGYLFTGALTLVCGMILLALPALCCVVAVPSWGLAVAYPFAKRVTDFPQVVLGVQVAIGVGMGMAAVDANALYEARYAREAVVAFFMANVVWTLVYDFVYAQMDLEDDVKAGVRSMAVRFQDRPKVLLSVMVFALISLLGLTGYWQGFGIAYYGVACGGILASMLWMLVTIDLRSQADCRWWFTECTRLVGWSISSGLALDAFL</sequence>
<keyword evidence="8 9" id="KW-0472">Membrane</keyword>
<dbReference type="CDD" id="cd13959">
    <property type="entry name" value="PT_UbiA_COQ2"/>
    <property type="match status" value="1"/>
</dbReference>
<dbReference type="PANTHER" id="PTHR11048">
    <property type="entry name" value="PRENYLTRANSFERASES"/>
    <property type="match status" value="1"/>
</dbReference>
<accession>Q0UM94</accession>
<evidence type="ECO:0000256" key="2">
    <source>
        <dbReference type="ARBA" id="ARBA00004141"/>
    </source>
</evidence>
<keyword evidence="7 9" id="KW-1133">Transmembrane helix</keyword>
<feature type="transmembrane region" description="Helical" evidence="9">
    <location>
        <begin position="271"/>
        <end position="290"/>
    </location>
</feature>
<dbReference type="InterPro" id="IPR039653">
    <property type="entry name" value="Prenyltransferase"/>
</dbReference>
<evidence type="ECO:0000256" key="7">
    <source>
        <dbReference type="ARBA" id="ARBA00022989"/>
    </source>
</evidence>
<dbReference type="eggNOG" id="KOG1381">
    <property type="taxonomic scope" value="Eukaryota"/>
</dbReference>
<comment type="pathway">
    <text evidence="3">Secondary metabolite biosynthesis.</text>
</comment>
<comment type="similarity">
    <text evidence="4">Belongs to the UbiA prenyltransferase family.</text>
</comment>
<evidence type="ECO:0000256" key="3">
    <source>
        <dbReference type="ARBA" id="ARBA00005179"/>
    </source>
</evidence>
<dbReference type="VEuPathDB" id="FungiDB:JI435_438080"/>
<evidence type="ECO:0000256" key="4">
    <source>
        <dbReference type="ARBA" id="ARBA00005985"/>
    </source>
</evidence>
<dbReference type="Proteomes" id="UP000001055">
    <property type="component" value="Unassembled WGS sequence"/>
</dbReference>
<feature type="transmembrane region" description="Helical" evidence="9">
    <location>
        <begin position="194"/>
        <end position="212"/>
    </location>
</feature>